<keyword evidence="1" id="KW-0732">Signal</keyword>
<proteinExistence type="predicted"/>
<reference evidence="2 3" key="1">
    <citation type="journal article" date="2020" name="Genome Biol. Evol.">
        <title>Comparative genomics of Sclerotiniaceae.</title>
        <authorList>
            <person name="Valero Jimenez C.A."/>
            <person name="Steentjes M."/>
            <person name="Scholten O.E."/>
            <person name="Van Kan J.A.L."/>
        </authorList>
    </citation>
    <scope>NUCLEOTIDE SEQUENCE [LARGE SCALE GENOMIC DNA]</scope>
    <source>
        <strain evidence="2 3">B1</strain>
    </source>
</reference>
<evidence type="ECO:0000313" key="2">
    <source>
        <dbReference type="EMBL" id="KAF7926937.1"/>
    </source>
</evidence>
<feature type="chain" id="PRO_5047322802" evidence="1">
    <location>
        <begin position="21"/>
        <end position="146"/>
    </location>
</feature>
<sequence>MRPYAIAILLVLAILEVAGCHPILNPIAPGSTNAIFNRDGTPAIVSDALGDNILTAAGPLGIAVRVGSPIRGENWNNRVDNSSPPATLYEDGKNYNNEGDGHCHDAGIGKTDTPILIGGVLIGACKERFSASEVEEITKRESAGHS</sequence>
<evidence type="ECO:0000313" key="3">
    <source>
        <dbReference type="Proteomes" id="UP000783213"/>
    </source>
</evidence>
<keyword evidence="3" id="KW-1185">Reference proteome</keyword>
<feature type="signal peptide" evidence="1">
    <location>
        <begin position="1"/>
        <end position="20"/>
    </location>
</feature>
<accession>A0ABQ7IKL7</accession>
<dbReference type="GeneID" id="62233095"/>
<dbReference type="RefSeq" id="XP_038809734.1">
    <property type="nucleotide sequence ID" value="XM_038953944.1"/>
</dbReference>
<organism evidence="2 3">
    <name type="scientific">Botrytis deweyae</name>
    <dbReference type="NCBI Taxonomy" id="2478750"/>
    <lineage>
        <taxon>Eukaryota</taxon>
        <taxon>Fungi</taxon>
        <taxon>Dikarya</taxon>
        <taxon>Ascomycota</taxon>
        <taxon>Pezizomycotina</taxon>
        <taxon>Leotiomycetes</taxon>
        <taxon>Helotiales</taxon>
        <taxon>Sclerotiniaceae</taxon>
        <taxon>Botrytis</taxon>
    </lineage>
</organism>
<protein>
    <submittedName>
        <fullName evidence="2">Uncharacterized protein</fullName>
    </submittedName>
</protein>
<dbReference type="Proteomes" id="UP000783213">
    <property type="component" value="Unassembled WGS sequence"/>
</dbReference>
<evidence type="ECO:0000256" key="1">
    <source>
        <dbReference type="SAM" id="SignalP"/>
    </source>
</evidence>
<dbReference type="EMBL" id="RCSX01000013">
    <property type="protein sequence ID" value="KAF7926937.1"/>
    <property type="molecule type" value="Genomic_DNA"/>
</dbReference>
<comment type="caution">
    <text evidence="2">The sequence shown here is derived from an EMBL/GenBank/DDBJ whole genome shotgun (WGS) entry which is preliminary data.</text>
</comment>
<name>A0ABQ7IKL7_9HELO</name>
<gene>
    <name evidence="2" type="ORF">EAE98_006321</name>
</gene>